<comment type="caution">
    <text evidence="1">The sequence shown here is derived from an EMBL/GenBank/DDBJ whole genome shotgun (WGS) entry which is preliminary data.</text>
</comment>
<protein>
    <submittedName>
        <fullName evidence="1">Uncharacterized protein</fullName>
    </submittedName>
</protein>
<dbReference type="Proteomes" id="UP000315295">
    <property type="component" value="Unassembled WGS sequence"/>
</dbReference>
<name>A0A540K6E9_MALBA</name>
<sequence length="153" mass="18274">MVTAAPTHPTRHRYPLRMPRAKKNNWGPCRQLKMAKVTRVTNRCTTIGYDDRHRAAPTAKQHSALAHDIGHIIRTYCPMQWKSWKAMSNDVRTKTNYNFDNINDDMLAYVNRLFAEWYKQWKSDLHQYFETFDDLQVALEEGFQKEFKDQEDY</sequence>
<gene>
    <name evidence="1" type="ORF">C1H46_044677</name>
</gene>
<evidence type="ECO:0000313" key="1">
    <source>
        <dbReference type="EMBL" id="TQD69790.1"/>
    </source>
</evidence>
<organism evidence="1 2">
    <name type="scientific">Malus baccata</name>
    <name type="common">Siberian crab apple</name>
    <name type="synonym">Pyrus baccata</name>
    <dbReference type="NCBI Taxonomy" id="106549"/>
    <lineage>
        <taxon>Eukaryota</taxon>
        <taxon>Viridiplantae</taxon>
        <taxon>Streptophyta</taxon>
        <taxon>Embryophyta</taxon>
        <taxon>Tracheophyta</taxon>
        <taxon>Spermatophyta</taxon>
        <taxon>Magnoliopsida</taxon>
        <taxon>eudicotyledons</taxon>
        <taxon>Gunneridae</taxon>
        <taxon>Pentapetalae</taxon>
        <taxon>rosids</taxon>
        <taxon>fabids</taxon>
        <taxon>Rosales</taxon>
        <taxon>Rosaceae</taxon>
        <taxon>Amygdaloideae</taxon>
        <taxon>Maleae</taxon>
        <taxon>Malus</taxon>
    </lineage>
</organism>
<evidence type="ECO:0000313" key="2">
    <source>
        <dbReference type="Proteomes" id="UP000315295"/>
    </source>
</evidence>
<proteinExistence type="predicted"/>
<keyword evidence="2" id="KW-1185">Reference proteome</keyword>
<dbReference type="EMBL" id="VIEB01002511">
    <property type="protein sequence ID" value="TQD69790.1"/>
    <property type="molecule type" value="Genomic_DNA"/>
</dbReference>
<dbReference type="AlphaFoldDB" id="A0A540K6E9"/>
<reference evidence="1 2" key="1">
    <citation type="journal article" date="2019" name="G3 (Bethesda)">
        <title>Sequencing of a Wild Apple (Malus baccata) Genome Unravels the Differences Between Cultivated and Wild Apple Species Regarding Disease Resistance and Cold Tolerance.</title>
        <authorList>
            <person name="Chen X."/>
        </authorList>
    </citation>
    <scope>NUCLEOTIDE SEQUENCE [LARGE SCALE GENOMIC DNA]</scope>
    <source>
        <strain evidence="2">cv. Shandingzi</strain>
        <tissue evidence="1">Leaves</tissue>
    </source>
</reference>
<accession>A0A540K6E9</accession>